<comment type="caution">
    <text evidence="1">The sequence shown here is derived from an EMBL/GenBank/DDBJ whole genome shotgun (WGS) entry which is preliminary data.</text>
</comment>
<dbReference type="AlphaFoldDB" id="A0A8X7SGY5"/>
<accession>A0A8X7SGY5</accession>
<dbReference type="OrthoDB" id="10295055at2759"/>
<evidence type="ECO:0000313" key="1">
    <source>
        <dbReference type="EMBL" id="KAG2306844.1"/>
    </source>
</evidence>
<sequence>MANMFDLMLETNPNPTLASTWQTLRPTFVPDPTPEEQADLERRADQHSSDFFDDINLNV</sequence>
<protein>
    <submittedName>
        <fullName evidence="1">Uncharacterized protein</fullName>
    </submittedName>
</protein>
<keyword evidence="2" id="KW-1185">Reference proteome</keyword>
<dbReference type="Proteomes" id="UP000886595">
    <property type="component" value="Unassembled WGS sequence"/>
</dbReference>
<organism evidence="1 2">
    <name type="scientific">Brassica carinata</name>
    <name type="common">Ethiopian mustard</name>
    <name type="synonym">Abyssinian cabbage</name>
    <dbReference type="NCBI Taxonomy" id="52824"/>
    <lineage>
        <taxon>Eukaryota</taxon>
        <taxon>Viridiplantae</taxon>
        <taxon>Streptophyta</taxon>
        <taxon>Embryophyta</taxon>
        <taxon>Tracheophyta</taxon>
        <taxon>Spermatophyta</taxon>
        <taxon>Magnoliopsida</taxon>
        <taxon>eudicotyledons</taxon>
        <taxon>Gunneridae</taxon>
        <taxon>Pentapetalae</taxon>
        <taxon>rosids</taxon>
        <taxon>malvids</taxon>
        <taxon>Brassicales</taxon>
        <taxon>Brassicaceae</taxon>
        <taxon>Brassiceae</taxon>
        <taxon>Brassica</taxon>
    </lineage>
</organism>
<proteinExistence type="predicted"/>
<gene>
    <name evidence="1" type="ORF">Bca52824_026592</name>
</gene>
<name>A0A8X7SGY5_BRACI</name>
<dbReference type="EMBL" id="JAAMPC010000006">
    <property type="protein sequence ID" value="KAG2306844.1"/>
    <property type="molecule type" value="Genomic_DNA"/>
</dbReference>
<evidence type="ECO:0000313" key="2">
    <source>
        <dbReference type="Proteomes" id="UP000886595"/>
    </source>
</evidence>
<reference evidence="1 2" key="1">
    <citation type="submission" date="2020-02" db="EMBL/GenBank/DDBJ databases">
        <authorList>
            <person name="Ma Q."/>
            <person name="Huang Y."/>
            <person name="Song X."/>
            <person name="Pei D."/>
        </authorList>
    </citation>
    <scope>NUCLEOTIDE SEQUENCE [LARGE SCALE GENOMIC DNA]</scope>
    <source>
        <strain evidence="1">Sxm20200214</strain>
        <tissue evidence="1">Leaf</tissue>
    </source>
</reference>